<dbReference type="EMBL" id="VSSQ01000202">
    <property type="protein sequence ID" value="MPL85234.1"/>
    <property type="molecule type" value="Genomic_DNA"/>
</dbReference>
<dbReference type="SMART" id="SM00490">
    <property type="entry name" value="HELICc"/>
    <property type="match status" value="1"/>
</dbReference>
<dbReference type="GO" id="GO:0005737">
    <property type="term" value="C:cytoplasm"/>
    <property type="evidence" value="ECO:0007669"/>
    <property type="project" value="TreeGrafter"/>
</dbReference>
<accession>A0A644V1Z2</accession>
<dbReference type="NCBIfam" id="TIGR00614">
    <property type="entry name" value="recQ_fam"/>
    <property type="match status" value="1"/>
</dbReference>
<proteinExistence type="inferred from homology"/>
<evidence type="ECO:0000313" key="13">
    <source>
        <dbReference type="EMBL" id="MPL85234.1"/>
    </source>
</evidence>
<dbReference type="InterPro" id="IPR001650">
    <property type="entry name" value="Helicase_C-like"/>
</dbReference>
<dbReference type="InterPro" id="IPR027417">
    <property type="entry name" value="P-loop_NTPase"/>
</dbReference>
<dbReference type="SUPFAM" id="SSF52540">
    <property type="entry name" value="P-loop containing nucleoside triphosphate hydrolases"/>
    <property type="match status" value="1"/>
</dbReference>
<evidence type="ECO:0000256" key="3">
    <source>
        <dbReference type="ARBA" id="ARBA00022741"/>
    </source>
</evidence>
<dbReference type="Pfam" id="PF00271">
    <property type="entry name" value="Helicase_C"/>
    <property type="match status" value="1"/>
</dbReference>
<dbReference type="CDD" id="cd17920">
    <property type="entry name" value="DEXHc_RecQ"/>
    <property type="match status" value="1"/>
</dbReference>
<organism evidence="13">
    <name type="scientific">bioreactor metagenome</name>
    <dbReference type="NCBI Taxonomy" id="1076179"/>
    <lineage>
        <taxon>unclassified sequences</taxon>
        <taxon>metagenomes</taxon>
        <taxon>ecological metagenomes</taxon>
    </lineage>
</organism>
<dbReference type="InterPro" id="IPR036388">
    <property type="entry name" value="WH-like_DNA-bd_sf"/>
</dbReference>
<evidence type="ECO:0000256" key="2">
    <source>
        <dbReference type="ARBA" id="ARBA00022723"/>
    </source>
</evidence>
<comment type="catalytic activity">
    <reaction evidence="9">
        <text>Couples ATP hydrolysis with the unwinding of duplex DNA by translocating in the 3'-5' direction.</text>
        <dbReference type="EC" id="5.6.2.4"/>
    </reaction>
</comment>
<feature type="domain" description="Helicase C-terminal" evidence="12">
    <location>
        <begin position="217"/>
        <end position="362"/>
    </location>
</feature>
<keyword evidence="6" id="KW-0067">ATP-binding</keyword>
<dbReference type="GO" id="GO:0030894">
    <property type="term" value="C:replisome"/>
    <property type="evidence" value="ECO:0007669"/>
    <property type="project" value="TreeGrafter"/>
</dbReference>
<feature type="domain" description="Helicase ATP-binding" evidence="11">
    <location>
        <begin position="25"/>
        <end position="193"/>
    </location>
</feature>
<dbReference type="PANTHER" id="PTHR13710:SF105">
    <property type="entry name" value="ATP-DEPENDENT DNA HELICASE Q1"/>
    <property type="match status" value="1"/>
</dbReference>
<dbReference type="GO" id="GO:0006310">
    <property type="term" value="P:DNA recombination"/>
    <property type="evidence" value="ECO:0007669"/>
    <property type="project" value="InterPro"/>
</dbReference>
<keyword evidence="7" id="KW-0238">DNA-binding</keyword>
<dbReference type="EC" id="5.6.2.4" evidence="10"/>
<evidence type="ECO:0000256" key="6">
    <source>
        <dbReference type="ARBA" id="ARBA00022840"/>
    </source>
</evidence>
<comment type="caution">
    <text evidence="13">The sequence shown here is derived from an EMBL/GenBank/DDBJ whole genome shotgun (WGS) entry which is preliminary data.</text>
</comment>
<evidence type="ECO:0000256" key="7">
    <source>
        <dbReference type="ARBA" id="ARBA00023125"/>
    </source>
</evidence>
<keyword evidence="8" id="KW-0413">Isomerase</keyword>
<dbReference type="PANTHER" id="PTHR13710">
    <property type="entry name" value="DNA HELICASE RECQ FAMILY MEMBER"/>
    <property type="match status" value="1"/>
</dbReference>
<protein>
    <recommendedName>
        <fullName evidence="10">DNA 3'-5' helicase</fullName>
        <ecNumber evidence="10">5.6.2.4</ecNumber>
    </recommendedName>
</protein>
<dbReference type="Pfam" id="PF00270">
    <property type="entry name" value="DEAD"/>
    <property type="match status" value="1"/>
</dbReference>
<comment type="similarity">
    <text evidence="1">Belongs to the helicase family. RecQ subfamily.</text>
</comment>
<dbReference type="InterPro" id="IPR032284">
    <property type="entry name" value="RecQ_Zn-bd"/>
</dbReference>
<dbReference type="GO" id="GO:0006281">
    <property type="term" value="P:DNA repair"/>
    <property type="evidence" value="ECO:0007669"/>
    <property type="project" value="TreeGrafter"/>
</dbReference>
<evidence type="ECO:0000256" key="8">
    <source>
        <dbReference type="ARBA" id="ARBA00023235"/>
    </source>
</evidence>
<dbReference type="GO" id="GO:0046872">
    <property type="term" value="F:metal ion binding"/>
    <property type="evidence" value="ECO:0007669"/>
    <property type="project" value="UniProtKB-KW"/>
</dbReference>
<dbReference type="Gene3D" id="3.40.50.300">
    <property type="entry name" value="P-loop containing nucleotide triphosphate hydrolases"/>
    <property type="match status" value="2"/>
</dbReference>
<dbReference type="GO" id="GO:0005524">
    <property type="term" value="F:ATP binding"/>
    <property type="evidence" value="ECO:0007669"/>
    <property type="project" value="UniProtKB-KW"/>
</dbReference>
<dbReference type="Pfam" id="PF16124">
    <property type="entry name" value="RecQ_Zn_bind"/>
    <property type="match status" value="1"/>
</dbReference>
<dbReference type="PROSITE" id="PS51192">
    <property type="entry name" value="HELICASE_ATP_BIND_1"/>
    <property type="match status" value="1"/>
</dbReference>
<evidence type="ECO:0000259" key="11">
    <source>
        <dbReference type="PROSITE" id="PS51192"/>
    </source>
</evidence>
<keyword evidence="5 13" id="KW-0347">Helicase</keyword>
<dbReference type="GO" id="GO:0003677">
    <property type="term" value="F:DNA binding"/>
    <property type="evidence" value="ECO:0007669"/>
    <property type="project" value="UniProtKB-KW"/>
</dbReference>
<evidence type="ECO:0000256" key="9">
    <source>
        <dbReference type="ARBA" id="ARBA00034617"/>
    </source>
</evidence>
<keyword evidence="3" id="KW-0547">Nucleotide-binding</keyword>
<gene>
    <name evidence="13" type="primary">srmB_7</name>
    <name evidence="13" type="ORF">SDC9_31202</name>
</gene>
<evidence type="ECO:0000256" key="10">
    <source>
        <dbReference type="ARBA" id="ARBA00034808"/>
    </source>
</evidence>
<name>A0A644V1Z2_9ZZZZ</name>
<evidence type="ECO:0000256" key="5">
    <source>
        <dbReference type="ARBA" id="ARBA00022806"/>
    </source>
</evidence>
<dbReference type="PROSITE" id="PS51194">
    <property type="entry name" value="HELICASE_CTER"/>
    <property type="match status" value="1"/>
</dbReference>
<dbReference type="GO" id="GO:0043590">
    <property type="term" value="C:bacterial nucleoid"/>
    <property type="evidence" value="ECO:0007669"/>
    <property type="project" value="TreeGrafter"/>
</dbReference>
<reference evidence="13" key="1">
    <citation type="submission" date="2019-08" db="EMBL/GenBank/DDBJ databases">
        <authorList>
            <person name="Kucharzyk K."/>
            <person name="Murdoch R.W."/>
            <person name="Higgins S."/>
            <person name="Loffler F."/>
        </authorList>
    </citation>
    <scope>NUCLEOTIDE SEQUENCE</scope>
</reference>
<keyword evidence="4 13" id="KW-0378">Hydrolase</keyword>
<sequence length="640" mass="72125">MSKSLEILERYWGYTSFRKNQEEIINSALSGKDTIALMPTGGGKSLTFQIPALLTDGIALVVTPLIALIKDQAENLRAKGIPVIAIHSGLSYDEIDALLDNAILGEYKFLYLSPERLNSDLFRARASKMKVNFLVIDEAHCISQWGHDFRPDYLKIKEIRNIIAPIATIAVTATATSVVVEEISKNLGMTSPNILRSSFSRDNLSYVCREDEDKYSQLLKIARNVNGSGIIYVRERRKTFEVSDFLKAHGISAEAYNAAMPSASRAQRQDEWKNGELRIIVATNAFGMGIDKADVRFVCHLDPPESIEAYYQEAGRAGRDGIKSYAVLLWNKQDSGRLRRILSTTFPDEVFISTVYQKLFVYLGIAFGAGKGKVINFSLKDFCSNLSLHPVPAYHALKYIEKEGYIELTDELDNPSKVRFIIGRDELYNVQLQNSSLDAFIKTLLRLYSGLFSLPVAIDEEYIAKVTRNSKAAISSSLMRLSRMGVISYHPAVRSPLLILKEERLDEKNFRIDNTRYLEMKSSMESKIESVISYFQCNTSCREKILLEYFGEIINTDCGRCDYCLSAGRKRDNSNYYYSIEEKIFEILEGGPKSIAEISLEIDDDSRLYIEILSDLTDRGALNVKGDIFSLGDNISIPDQ</sequence>
<dbReference type="InterPro" id="IPR004589">
    <property type="entry name" value="DNA_helicase_ATP-dep_RecQ"/>
</dbReference>
<dbReference type="GO" id="GO:0009378">
    <property type="term" value="F:four-way junction helicase activity"/>
    <property type="evidence" value="ECO:0007669"/>
    <property type="project" value="TreeGrafter"/>
</dbReference>
<dbReference type="Gene3D" id="1.10.10.10">
    <property type="entry name" value="Winged helix-like DNA-binding domain superfamily/Winged helix DNA-binding domain"/>
    <property type="match status" value="1"/>
</dbReference>
<dbReference type="GO" id="GO:0043138">
    <property type="term" value="F:3'-5' DNA helicase activity"/>
    <property type="evidence" value="ECO:0007669"/>
    <property type="project" value="UniProtKB-EC"/>
</dbReference>
<evidence type="ECO:0000259" key="12">
    <source>
        <dbReference type="PROSITE" id="PS51194"/>
    </source>
</evidence>
<dbReference type="GO" id="GO:0016787">
    <property type="term" value="F:hydrolase activity"/>
    <property type="evidence" value="ECO:0007669"/>
    <property type="project" value="UniProtKB-KW"/>
</dbReference>
<dbReference type="SMART" id="SM00487">
    <property type="entry name" value="DEXDc"/>
    <property type="match status" value="1"/>
</dbReference>
<dbReference type="AlphaFoldDB" id="A0A644V1Z2"/>
<evidence type="ECO:0000256" key="4">
    <source>
        <dbReference type="ARBA" id="ARBA00022801"/>
    </source>
</evidence>
<dbReference type="InterPro" id="IPR014001">
    <property type="entry name" value="Helicase_ATP-bd"/>
</dbReference>
<dbReference type="FunFam" id="3.40.50.300:FF:001389">
    <property type="entry name" value="ATP-dependent DNA helicase RecQ"/>
    <property type="match status" value="1"/>
</dbReference>
<keyword evidence="2" id="KW-0479">Metal-binding</keyword>
<dbReference type="InterPro" id="IPR011545">
    <property type="entry name" value="DEAD/DEAH_box_helicase_dom"/>
</dbReference>
<evidence type="ECO:0000256" key="1">
    <source>
        <dbReference type="ARBA" id="ARBA00005446"/>
    </source>
</evidence>